<evidence type="ECO:0000313" key="3">
    <source>
        <dbReference type="Proteomes" id="UP000297966"/>
    </source>
</evidence>
<feature type="transmembrane region" description="Helical" evidence="1">
    <location>
        <begin position="81"/>
        <end position="104"/>
    </location>
</feature>
<keyword evidence="1" id="KW-0472">Membrane</keyword>
<gene>
    <name evidence="2" type="ORF">E4K65_21625</name>
</gene>
<reference evidence="2 3" key="1">
    <citation type="submission" date="2019-03" db="EMBL/GenBank/DDBJ databases">
        <title>Bradyrhizobium diversity isolated from nodules of Chamaecrista fasciculata.</title>
        <authorList>
            <person name="Klepa M.S."/>
            <person name="Urquiaga M.O."/>
            <person name="Hungria M."/>
            <person name="Delamuta J.R."/>
        </authorList>
    </citation>
    <scope>NUCLEOTIDE SEQUENCE [LARGE SCALE GENOMIC DNA]</scope>
    <source>
        <strain evidence="2 3">CNPSo 3448</strain>
    </source>
</reference>
<dbReference type="AlphaFoldDB" id="A0A4Y9LUA5"/>
<sequence length="119" mass="13031">MKIDVPAPPRSSLASTILAALHESRRREATDVIHRYRHLGSDRVEINLCDPTPSPDTKTHARQLLNKRRSKNVGRLSETQLMVLILLEFGVVHVIGGVLIARAAPAQGEPSLVVAAWGD</sequence>
<dbReference type="RefSeq" id="WP_135175898.1">
    <property type="nucleotide sequence ID" value="NZ_SPQT01000012.1"/>
</dbReference>
<evidence type="ECO:0000313" key="2">
    <source>
        <dbReference type="EMBL" id="TFV46142.1"/>
    </source>
</evidence>
<proteinExistence type="predicted"/>
<dbReference type="Proteomes" id="UP000297966">
    <property type="component" value="Unassembled WGS sequence"/>
</dbReference>
<comment type="caution">
    <text evidence="2">The sequence shown here is derived from an EMBL/GenBank/DDBJ whole genome shotgun (WGS) entry which is preliminary data.</text>
</comment>
<keyword evidence="3" id="KW-1185">Reference proteome</keyword>
<dbReference type="EMBL" id="SPQT01000012">
    <property type="protein sequence ID" value="TFV46142.1"/>
    <property type="molecule type" value="Genomic_DNA"/>
</dbReference>
<accession>A0A4Y9LUA5</accession>
<keyword evidence="1" id="KW-1133">Transmembrane helix</keyword>
<name>A0A4Y9LUA5_9BRAD</name>
<organism evidence="2 3">
    <name type="scientific">Bradyrhizobium niftali</name>
    <dbReference type="NCBI Taxonomy" id="2560055"/>
    <lineage>
        <taxon>Bacteria</taxon>
        <taxon>Pseudomonadati</taxon>
        <taxon>Pseudomonadota</taxon>
        <taxon>Alphaproteobacteria</taxon>
        <taxon>Hyphomicrobiales</taxon>
        <taxon>Nitrobacteraceae</taxon>
        <taxon>Bradyrhizobium</taxon>
    </lineage>
</organism>
<keyword evidence="1" id="KW-0812">Transmembrane</keyword>
<dbReference type="OrthoDB" id="8265403at2"/>
<evidence type="ECO:0000256" key="1">
    <source>
        <dbReference type="SAM" id="Phobius"/>
    </source>
</evidence>
<protein>
    <submittedName>
        <fullName evidence="2">Uncharacterized protein</fullName>
    </submittedName>
</protein>